<dbReference type="OrthoDB" id="4265717at2"/>
<sequence length="217" mass="23017">MSQPSAEQTSHGVERRGSIVLFDGFEALDAFGPADLIGHVPSWQVEYVGVHPERSPVRSAQGFSVIPTASLDDLRASTVVDILLVPGGPGTRLLVNNDHTLQAIAALGERASVVSSVCTGAALLARAGLLDHLKATSNKMALDWVSSQSSLVDWQTSARWVVDANRWTSSGVAAGMDMTYALIAHYAGEYAAATAARCLELNVQRDPLHDPFSAEHG</sequence>
<dbReference type="Proteomes" id="UP000251047">
    <property type="component" value="Unassembled WGS sequence"/>
</dbReference>
<dbReference type="Pfam" id="PF01965">
    <property type="entry name" value="DJ-1_PfpI"/>
    <property type="match status" value="1"/>
</dbReference>
<name>A0A364VEG3_9CORY</name>
<dbReference type="PANTHER" id="PTHR43130:SF15">
    <property type="entry name" value="THIJ_PFPI FAMILY PROTEIN (AFU_ORTHOLOGUE AFUA_5G14240)"/>
    <property type="match status" value="1"/>
</dbReference>
<dbReference type="InterPro" id="IPR052158">
    <property type="entry name" value="INH-QAR"/>
</dbReference>
<accession>A0A364VEG3</accession>
<gene>
    <name evidence="2" type="ORF">CWC39_00260</name>
</gene>
<evidence type="ECO:0000313" key="3">
    <source>
        <dbReference type="Proteomes" id="UP000251047"/>
    </source>
</evidence>
<protein>
    <submittedName>
        <fullName evidence="2">DJ-1/PfpI family protein</fullName>
    </submittedName>
</protein>
<dbReference type="SUPFAM" id="SSF52317">
    <property type="entry name" value="Class I glutamine amidotransferase-like"/>
    <property type="match status" value="1"/>
</dbReference>
<dbReference type="Gene3D" id="3.40.50.880">
    <property type="match status" value="1"/>
</dbReference>
<dbReference type="InterPro" id="IPR002818">
    <property type="entry name" value="DJ-1/PfpI"/>
</dbReference>
<dbReference type="PANTHER" id="PTHR43130">
    <property type="entry name" value="ARAC-FAMILY TRANSCRIPTIONAL REGULATOR"/>
    <property type="match status" value="1"/>
</dbReference>
<dbReference type="EMBL" id="PHQP01000001">
    <property type="protein sequence ID" value="RAV35039.1"/>
    <property type="molecule type" value="Genomic_DNA"/>
</dbReference>
<dbReference type="InterPro" id="IPR029062">
    <property type="entry name" value="Class_I_gatase-like"/>
</dbReference>
<proteinExistence type="predicted"/>
<comment type="caution">
    <text evidence="2">The sequence shown here is derived from an EMBL/GenBank/DDBJ whole genome shotgun (WGS) entry which is preliminary data.</text>
</comment>
<feature type="domain" description="DJ-1/PfpI" evidence="1">
    <location>
        <begin position="19"/>
        <end position="183"/>
    </location>
</feature>
<evidence type="ECO:0000259" key="1">
    <source>
        <dbReference type="Pfam" id="PF01965"/>
    </source>
</evidence>
<organism evidence="2 3">
    <name type="scientific">Corynebacterium heidelbergense</name>
    <dbReference type="NCBI Taxonomy" id="2055947"/>
    <lineage>
        <taxon>Bacteria</taxon>
        <taxon>Bacillati</taxon>
        <taxon>Actinomycetota</taxon>
        <taxon>Actinomycetes</taxon>
        <taxon>Mycobacteriales</taxon>
        <taxon>Corynebacteriaceae</taxon>
        <taxon>Corynebacterium</taxon>
    </lineage>
</organism>
<dbReference type="CDD" id="cd03139">
    <property type="entry name" value="GATase1_PfpI_2"/>
    <property type="match status" value="1"/>
</dbReference>
<dbReference type="RefSeq" id="WP_112768516.1">
    <property type="nucleotide sequence ID" value="NZ_CP063191.1"/>
</dbReference>
<evidence type="ECO:0000313" key="2">
    <source>
        <dbReference type="EMBL" id="RAV35039.1"/>
    </source>
</evidence>
<reference evidence="2 3" key="1">
    <citation type="journal article" date="2018" name="Syst. Appl. Microbiol.">
        <title>Corynebacterium heidelbergense sp. nov., isolated from the preen glands of Egyptian geese (Alopochen aegyptiacus).</title>
        <authorList>
            <person name="Braun M.S."/>
            <person name="Wang E."/>
            <person name="Zimmermann S."/>
            <person name="Wink M."/>
        </authorList>
    </citation>
    <scope>NUCLEOTIDE SEQUENCE [LARGE SCALE GENOMIC DNA]</scope>
    <source>
        <strain evidence="2 3">DSM 104638</strain>
    </source>
</reference>
<dbReference type="AlphaFoldDB" id="A0A364VEG3"/>